<sequence length="52" mass="6298">MNSWATSLPVRTFCQQNLYNIHARFVSQLRYYESVLADIYYSTVIRLRKQRP</sequence>
<accession>A0A0E9W6J0</accession>
<protein>
    <submittedName>
        <fullName evidence="1">Uncharacterized protein</fullName>
    </submittedName>
</protein>
<proteinExistence type="predicted"/>
<evidence type="ECO:0000313" key="1">
    <source>
        <dbReference type="EMBL" id="JAH85989.1"/>
    </source>
</evidence>
<name>A0A0E9W6J0_ANGAN</name>
<dbReference type="EMBL" id="GBXM01022588">
    <property type="protein sequence ID" value="JAH85989.1"/>
    <property type="molecule type" value="Transcribed_RNA"/>
</dbReference>
<reference evidence="1" key="1">
    <citation type="submission" date="2014-11" db="EMBL/GenBank/DDBJ databases">
        <authorList>
            <person name="Amaro Gonzalez C."/>
        </authorList>
    </citation>
    <scope>NUCLEOTIDE SEQUENCE</scope>
</reference>
<reference evidence="1" key="2">
    <citation type="journal article" date="2015" name="Fish Shellfish Immunol.">
        <title>Early steps in the European eel (Anguilla anguilla)-Vibrio vulnificus interaction in the gills: Role of the RtxA13 toxin.</title>
        <authorList>
            <person name="Callol A."/>
            <person name="Pajuelo D."/>
            <person name="Ebbesson L."/>
            <person name="Teles M."/>
            <person name="MacKenzie S."/>
            <person name="Amaro C."/>
        </authorList>
    </citation>
    <scope>NUCLEOTIDE SEQUENCE</scope>
</reference>
<organism evidence="1">
    <name type="scientific">Anguilla anguilla</name>
    <name type="common">European freshwater eel</name>
    <name type="synonym">Muraena anguilla</name>
    <dbReference type="NCBI Taxonomy" id="7936"/>
    <lineage>
        <taxon>Eukaryota</taxon>
        <taxon>Metazoa</taxon>
        <taxon>Chordata</taxon>
        <taxon>Craniata</taxon>
        <taxon>Vertebrata</taxon>
        <taxon>Euteleostomi</taxon>
        <taxon>Actinopterygii</taxon>
        <taxon>Neopterygii</taxon>
        <taxon>Teleostei</taxon>
        <taxon>Anguilliformes</taxon>
        <taxon>Anguillidae</taxon>
        <taxon>Anguilla</taxon>
    </lineage>
</organism>
<dbReference type="AlphaFoldDB" id="A0A0E9W6J0"/>